<dbReference type="RefSeq" id="WP_071678179.1">
    <property type="nucleotide sequence ID" value="NZ_AP025594.1"/>
</dbReference>
<evidence type="ECO:0000256" key="1">
    <source>
        <dbReference type="ARBA" id="ARBA00022649"/>
    </source>
</evidence>
<dbReference type="GO" id="GO:0045926">
    <property type="term" value="P:negative regulation of growth"/>
    <property type="evidence" value="ECO:0007669"/>
    <property type="project" value="UniProtKB-ARBA"/>
</dbReference>
<evidence type="ECO:0000256" key="4">
    <source>
        <dbReference type="ARBA" id="ARBA00022801"/>
    </source>
</evidence>
<comment type="cofactor">
    <cofactor evidence="5">
        <name>Mg(2+)</name>
        <dbReference type="ChEBI" id="CHEBI:18420"/>
    </cofactor>
</comment>
<geneLocation type="plasmid" evidence="7">
    <name>pTB1</name>
</geneLocation>
<proteinExistence type="inferred from homology"/>
<sequence>MEIPDLNVWFALLVPEHPFHSQALRYWEEAEDPALVRVTALGLLRLLTNPTAMDGKPLTVAEAWRVYRELRVASGVPLREEPPELEKVLEGFLSGVTPRLWTDAYLAAFALAGGYRLVSFDRDFLRFPGVPLKLLVP</sequence>
<dbReference type="GO" id="GO:0016788">
    <property type="term" value="F:hydrolase activity, acting on ester bonds"/>
    <property type="evidence" value="ECO:0007669"/>
    <property type="project" value="InterPro"/>
</dbReference>
<dbReference type="GO" id="GO:0004540">
    <property type="term" value="F:RNA nuclease activity"/>
    <property type="evidence" value="ECO:0007669"/>
    <property type="project" value="InterPro"/>
</dbReference>
<dbReference type="Pfam" id="PF01850">
    <property type="entry name" value="PIN"/>
    <property type="match status" value="1"/>
</dbReference>
<dbReference type="AlphaFoldDB" id="A0A1J0LVW5"/>
<geneLocation type="plasmid" evidence="8 10">
    <name>pTbrSNM4-1b</name>
</geneLocation>
<geneLocation type="plasmid" evidence="9">
    <name>ptb1</name>
</geneLocation>
<evidence type="ECO:0000256" key="2">
    <source>
        <dbReference type="ARBA" id="ARBA00022722"/>
    </source>
</evidence>
<comment type="function">
    <text evidence="5">Toxic component of a toxin-antitoxin (TA) system. An RNase.</text>
</comment>
<keyword evidence="5" id="KW-0460">Magnesium</keyword>
<reference evidence="8 10" key="3">
    <citation type="journal article" date="2022" name="Microbiol. Resour. Announc.">
        <title>Complete Genome Sequences of Thermus Strains Isolated from Senami Hot Spring in Japan.</title>
        <authorList>
            <person name="Miyazaki K."/>
        </authorList>
    </citation>
    <scope>NUCLEOTIDE SEQUENCE [LARGE SCALE GENOMIC DNA]</scope>
    <source>
        <strain evidence="8 10">SNM4-1</strain>
        <plasmid evidence="8 10">pTbrSNM4-1b</plasmid>
    </source>
</reference>
<dbReference type="EC" id="3.1.-.-" evidence="5"/>
<dbReference type="EMBL" id="AP025594">
    <property type="protein sequence ID" value="BDG17762.1"/>
    <property type="molecule type" value="Genomic_DNA"/>
</dbReference>
<reference evidence="7" key="2">
    <citation type="journal article" date="2017" name="Stand. Genomic Sci.">
        <title>Complete genome sequence of Thermus brockianus GE-1 reveals key enzymes of xylan/xylose metabolism.</title>
        <authorList>
            <person name="Schaefers C."/>
            <person name="Blank S."/>
            <person name="Wiebusch S."/>
            <person name="Elleuche S."/>
            <person name="Antranikian G."/>
        </authorList>
    </citation>
    <scope>NUCLEOTIDE SEQUENCE</scope>
    <source>
        <strain evidence="7">GE-1</strain>
        <plasmid evidence="7">pTB1</plasmid>
    </source>
</reference>
<dbReference type="HAMAP" id="MF_00265">
    <property type="entry name" value="VapC_Nob1"/>
    <property type="match status" value="1"/>
</dbReference>
<keyword evidence="2 5" id="KW-0540">Nuclease</keyword>
<dbReference type="InterPro" id="IPR022907">
    <property type="entry name" value="VapC_family"/>
</dbReference>
<name>A0A1J0LVW5_THEBO</name>
<protein>
    <recommendedName>
        <fullName evidence="5">Ribonuclease VapC</fullName>
        <shortName evidence="5">RNase VapC</shortName>
        <ecNumber evidence="5">3.1.-.-</ecNumber>
    </recommendedName>
    <alternativeName>
        <fullName evidence="5">Toxin VapC</fullName>
    </alternativeName>
</protein>
<dbReference type="OrthoDB" id="556169at2"/>
<dbReference type="InterPro" id="IPR006226">
    <property type="entry name" value="Mtu_PIN"/>
</dbReference>
<dbReference type="InterPro" id="IPR002716">
    <property type="entry name" value="PIN_dom"/>
</dbReference>
<evidence type="ECO:0000313" key="10">
    <source>
        <dbReference type="Proteomes" id="UP000831120"/>
    </source>
</evidence>
<dbReference type="InterPro" id="IPR029060">
    <property type="entry name" value="PIN-like_dom_sf"/>
</dbReference>
<accession>A0A1J0LVW5</accession>
<dbReference type="Proteomes" id="UP000831120">
    <property type="component" value="Plasmid pTbrSNM4-1b"/>
</dbReference>
<feature type="domain" description="PIN" evidence="6">
    <location>
        <begin position="5"/>
        <end position="128"/>
    </location>
</feature>
<comment type="similarity">
    <text evidence="5">Belongs to the PINc/VapC protein family.</text>
</comment>
<evidence type="ECO:0000259" key="6">
    <source>
        <dbReference type="Pfam" id="PF01850"/>
    </source>
</evidence>
<dbReference type="Proteomes" id="UP000182993">
    <property type="component" value="Plasmid pTB1"/>
</dbReference>
<feature type="binding site" evidence="5">
    <location>
        <position position="5"/>
    </location>
    <ligand>
        <name>Mg(2+)</name>
        <dbReference type="ChEBI" id="CHEBI:18420"/>
    </ligand>
</feature>
<dbReference type="KEGG" id="tbc:A0O31_02473"/>
<evidence type="ECO:0000313" key="8">
    <source>
        <dbReference type="EMBL" id="BDG17762.1"/>
    </source>
</evidence>
<dbReference type="GO" id="GO:0090729">
    <property type="term" value="F:toxin activity"/>
    <property type="evidence" value="ECO:0007669"/>
    <property type="project" value="UniProtKB-KW"/>
</dbReference>
<reference evidence="9" key="1">
    <citation type="submission" date="2016-06" db="EMBL/GenBank/DDBJ databases">
        <title>Whole genome sequencing of Thermus brockianus strain GE-1.</title>
        <authorList>
            <person name="Schaefers C."/>
            <person name="Blank S."/>
            <person name="Wiebusch S."/>
            <person name="Elleuche S."/>
            <person name="Antranikian G."/>
        </authorList>
    </citation>
    <scope>NUCLEOTIDE SEQUENCE [LARGE SCALE GENOMIC DNA]</scope>
    <source>
        <strain evidence="9">GE-1</strain>
        <plasmid evidence="9">ptb1</plasmid>
    </source>
</reference>
<keyword evidence="3 5" id="KW-0479">Metal-binding</keyword>
<dbReference type="SUPFAM" id="SSF88723">
    <property type="entry name" value="PIN domain-like"/>
    <property type="match status" value="1"/>
</dbReference>
<feature type="binding site" evidence="5">
    <location>
        <position position="103"/>
    </location>
    <ligand>
        <name>Mg(2+)</name>
        <dbReference type="ChEBI" id="CHEBI:18420"/>
    </ligand>
</feature>
<evidence type="ECO:0000313" key="7">
    <source>
        <dbReference type="EMBL" id="APD10494.1"/>
    </source>
</evidence>
<evidence type="ECO:0000256" key="5">
    <source>
        <dbReference type="HAMAP-Rule" id="MF_00265"/>
    </source>
</evidence>
<dbReference type="EMBL" id="CP016313">
    <property type="protein sequence ID" value="APD10494.1"/>
    <property type="molecule type" value="Genomic_DNA"/>
</dbReference>
<dbReference type="GO" id="GO:0000287">
    <property type="term" value="F:magnesium ion binding"/>
    <property type="evidence" value="ECO:0007669"/>
    <property type="project" value="UniProtKB-UniRule"/>
</dbReference>
<keyword evidence="4 5" id="KW-0378">Hydrolase</keyword>
<evidence type="ECO:0000313" key="9">
    <source>
        <dbReference type="Proteomes" id="UP000182993"/>
    </source>
</evidence>
<dbReference type="NCBIfam" id="TIGR00028">
    <property type="entry name" value="Mtu_PIN_fam"/>
    <property type="match status" value="1"/>
</dbReference>
<keyword evidence="1 5" id="KW-1277">Toxin-antitoxin system</keyword>
<gene>
    <name evidence="5" type="primary">vapC</name>
    <name evidence="8" type="synonym">vapc41</name>
    <name evidence="7" type="ORF">A0O31_02473</name>
    <name evidence="8" type="ORF">TbrSNM41_24960</name>
</gene>
<organism evidence="7 9">
    <name type="scientific">Thermus brockianus</name>
    <dbReference type="NCBI Taxonomy" id="56956"/>
    <lineage>
        <taxon>Bacteria</taxon>
        <taxon>Thermotogati</taxon>
        <taxon>Deinococcota</taxon>
        <taxon>Deinococci</taxon>
        <taxon>Thermales</taxon>
        <taxon>Thermaceae</taxon>
        <taxon>Thermus</taxon>
    </lineage>
</organism>
<keyword evidence="10" id="KW-1185">Reference proteome</keyword>
<keyword evidence="7" id="KW-0614">Plasmid</keyword>
<keyword evidence="5" id="KW-0800">Toxin</keyword>
<evidence type="ECO:0000256" key="3">
    <source>
        <dbReference type="ARBA" id="ARBA00022723"/>
    </source>
</evidence>